<dbReference type="SMART" id="SM00460">
    <property type="entry name" value="TGc"/>
    <property type="match status" value="1"/>
</dbReference>
<reference evidence="3" key="1">
    <citation type="submission" date="2014-10" db="EMBL/GenBank/DDBJ databases">
        <authorList>
            <person name="Kuske C.R."/>
            <person name="Challacombe J.F."/>
            <person name="Daligault H.E."/>
            <person name="Davenport K.W."/>
            <person name="Johnson S.L."/>
            <person name="Siddaramappa S."/>
            <person name="Petersen J.M."/>
        </authorList>
    </citation>
    <scope>NUCLEOTIDE SEQUENCE [LARGE SCALE GENOMIC DNA]</scope>
    <source>
        <strain evidence="3">CA97-1460</strain>
    </source>
</reference>
<dbReference type="Pfam" id="PF01841">
    <property type="entry name" value="Transglut_core"/>
    <property type="match status" value="1"/>
</dbReference>
<dbReference type="EMBL" id="CP009654">
    <property type="protein sequence ID" value="APC96363.1"/>
    <property type="molecule type" value="Genomic_DNA"/>
</dbReference>
<name>A0A1J0KRN6_9GAMM</name>
<dbReference type="Gene3D" id="3.10.620.30">
    <property type="match status" value="1"/>
</dbReference>
<organism evidence="2 3">
    <name type="scientific">Francisella frigiditurris</name>
    <dbReference type="NCBI Taxonomy" id="1542390"/>
    <lineage>
        <taxon>Bacteria</taxon>
        <taxon>Pseudomonadati</taxon>
        <taxon>Pseudomonadota</taxon>
        <taxon>Gammaproteobacteria</taxon>
        <taxon>Thiotrichales</taxon>
        <taxon>Francisellaceae</taxon>
        <taxon>Francisella</taxon>
    </lineage>
</organism>
<evidence type="ECO:0000313" key="2">
    <source>
        <dbReference type="EMBL" id="APC96363.1"/>
    </source>
</evidence>
<dbReference type="AlphaFoldDB" id="A0A1J0KRN6"/>
<dbReference type="Gene3D" id="2.60.40.2250">
    <property type="match status" value="1"/>
</dbReference>
<protein>
    <submittedName>
        <fullName evidence="2">Transglutaminase-like superfamily protein</fullName>
    </submittedName>
</protein>
<accession>A0A1J0KRN6</accession>
<dbReference type="SUPFAM" id="SSF54001">
    <property type="entry name" value="Cysteine proteinases"/>
    <property type="match status" value="1"/>
</dbReference>
<dbReference type="KEGG" id="frc:KX01_329"/>
<evidence type="ECO:0000259" key="1">
    <source>
        <dbReference type="SMART" id="SM00460"/>
    </source>
</evidence>
<proteinExistence type="predicted"/>
<feature type="domain" description="Transglutaminase-like" evidence="1">
    <location>
        <begin position="163"/>
        <end position="229"/>
    </location>
</feature>
<gene>
    <name evidence="2" type="ORF">KX01_329</name>
</gene>
<dbReference type="InterPro" id="IPR038765">
    <property type="entry name" value="Papain-like_cys_pep_sf"/>
</dbReference>
<dbReference type="STRING" id="1542390.KX01_329"/>
<sequence>MVKNYMKIQIGYEIVYDCAKTTPMILALHPYPNLETPDCLITIPAISQITNYIDNYGNKLSRLVLPEGETKIFSNLIVNDSGISDLENVSAGQVPVEELPDEILIYLLGSRYCETDLFYDLAWDLFGKLPAGWECVQGICDFVNKQIKFDYYEACATRTAWDAYNEKIGVCRDYAHLAIAFCRALNIPARYCTGYLSDIGEPKPHGIMDFAAWIEVYLDGGWYIFDPRNNKRRIGRIPLAKGRDAADVPISNSFGLNKLKEFKVWADEYIEN</sequence>
<dbReference type="PANTHER" id="PTHR33490">
    <property type="entry name" value="BLR5614 PROTEIN-RELATED"/>
    <property type="match status" value="1"/>
</dbReference>
<evidence type="ECO:0000313" key="3">
    <source>
        <dbReference type="Proteomes" id="UP000182521"/>
    </source>
</evidence>
<dbReference type="InterPro" id="IPR002931">
    <property type="entry name" value="Transglutaminase-like"/>
</dbReference>
<dbReference type="Proteomes" id="UP000182521">
    <property type="component" value="Chromosome"/>
</dbReference>
<dbReference type="PANTHER" id="PTHR33490:SF12">
    <property type="entry name" value="BLL5557 PROTEIN"/>
    <property type="match status" value="1"/>
</dbReference>
<keyword evidence="3" id="KW-1185">Reference proteome</keyword>